<comment type="caution">
    <text evidence="2">The sequence shown here is derived from an EMBL/GenBank/DDBJ whole genome shotgun (WGS) entry which is preliminary data.</text>
</comment>
<evidence type="ECO:0000313" key="2">
    <source>
        <dbReference type="EMBL" id="MFC4693839.1"/>
    </source>
</evidence>
<gene>
    <name evidence="2" type="ORF">ACFO3M_10630</name>
</gene>
<dbReference type="Pfam" id="PF19371">
    <property type="entry name" value="DUF5946"/>
    <property type="match status" value="1"/>
</dbReference>
<organism evidence="2 3">
    <name type="scientific">Geodermatophilus arenarius</name>
    <dbReference type="NCBI Taxonomy" id="1137990"/>
    <lineage>
        <taxon>Bacteria</taxon>
        <taxon>Bacillati</taxon>
        <taxon>Actinomycetota</taxon>
        <taxon>Actinomycetes</taxon>
        <taxon>Geodermatophilales</taxon>
        <taxon>Geodermatophilaceae</taxon>
        <taxon>Geodermatophilus</taxon>
    </lineage>
</organism>
<feature type="region of interest" description="Disordered" evidence="1">
    <location>
        <begin position="1"/>
        <end position="30"/>
    </location>
</feature>
<sequence length="153" mass="15455">MPAPRPAAPPSPGTATGEPRPTTRCPGCGSVLVPLPGEPAARPGASAACTRLFEETVRGLRDDPAPDGTAPPALALAEAAYAAQHPDPADPPALRAALAALGGGPADPLPARPREWTTTIADVAADLDVIDLTVLVETWATAVADDWRHAPTG</sequence>
<evidence type="ECO:0000256" key="1">
    <source>
        <dbReference type="SAM" id="MobiDB-lite"/>
    </source>
</evidence>
<dbReference type="Proteomes" id="UP001596025">
    <property type="component" value="Unassembled WGS sequence"/>
</dbReference>
<accession>A0ABV9LIM6</accession>
<reference evidence="3" key="1">
    <citation type="journal article" date="2019" name="Int. J. Syst. Evol. Microbiol.">
        <title>The Global Catalogue of Microorganisms (GCM) 10K type strain sequencing project: providing services to taxonomists for standard genome sequencing and annotation.</title>
        <authorList>
            <consortium name="The Broad Institute Genomics Platform"/>
            <consortium name="The Broad Institute Genome Sequencing Center for Infectious Disease"/>
            <person name="Wu L."/>
            <person name="Ma J."/>
        </authorList>
    </citation>
    <scope>NUCLEOTIDE SEQUENCE [LARGE SCALE GENOMIC DNA]</scope>
    <source>
        <strain evidence="3">CCUG 62763</strain>
    </source>
</reference>
<dbReference type="RefSeq" id="WP_387988557.1">
    <property type="nucleotide sequence ID" value="NZ_JBHSGR010000009.1"/>
</dbReference>
<name>A0ABV9LIM6_9ACTN</name>
<keyword evidence="3" id="KW-1185">Reference proteome</keyword>
<protein>
    <submittedName>
        <fullName evidence="2">DUF5946 family protein</fullName>
    </submittedName>
</protein>
<proteinExistence type="predicted"/>
<dbReference type="EMBL" id="JBHSGR010000009">
    <property type="protein sequence ID" value="MFC4693839.1"/>
    <property type="molecule type" value="Genomic_DNA"/>
</dbReference>
<dbReference type="InterPro" id="IPR045990">
    <property type="entry name" value="DUF5946"/>
</dbReference>
<feature type="compositionally biased region" description="Pro residues" evidence="1">
    <location>
        <begin position="1"/>
        <end position="12"/>
    </location>
</feature>
<evidence type="ECO:0000313" key="3">
    <source>
        <dbReference type="Proteomes" id="UP001596025"/>
    </source>
</evidence>